<organism evidence="6 7">
    <name type="scientific">Pseudonocardia parietis</name>
    <dbReference type="NCBI Taxonomy" id="570936"/>
    <lineage>
        <taxon>Bacteria</taxon>
        <taxon>Bacillati</taxon>
        <taxon>Actinomycetota</taxon>
        <taxon>Actinomycetes</taxon>
        <taxon>Pseudonocardiales</taxon>
        <taxon>Pseudonocardiaceae</taxon>
        <taxon>Pseudonocardia</taxon>
    </lineage>
</organism>
<accession>A0ABS4VTP0</accession>
<keyword evidence="7" id="KW-1185">Reference proteome</keyword>
<dbReference type="Proteomes" id="UP001519295">
    <property type="component" value="Unassembled WGS sequence"/>
</dbReference>
<dbReference type="Pfam" id="PF00296">
    <property type="entry name" value="Bac_luciferase"/>
    <property type="match status" value="1"/>
</dbReference>
<dbReference type="InterPro" id="IPR036661">
    <property type="entry name" value="Luciferase-like_sf"/>
</dbReference>
<dbReference type="NCBIfam" id="TIGR03619">
    <property type="entry name" value="F420_Rv2161c"/>
    <property type="match status" value="1"/>
</dbReference>
<dbReference type="InterPro" id="IPR050172">
    <property type="entry name" value="SsuD_RutA_monooxygenase"/>
</dbReference>
<keyword evidence="3" id="KW-0560">Oxidoreductase</keyword>
<dbReference type="Gene3D" id="3.20.20.30">
    <property type="entry name" value="Luciferase-like domain"/>
    <property type="match status" value="1"/>
</dbReference>
<dbReference type="PANTHER" id="PTHR42847:SF4">
    <property type="entry name" value="ALKANESULFONATE MONOOXYGENASE-RELATED"/>
    <property type="match status" value="1"/>
</dbReference>
<dbReference type="RefSeq" id="WP_210027272.1">
    <property type="nucleotide sequence ID" value="NZ_JAGINU010000001.1"/>
</dbReference>
<sequence length="294" mass="31128">MRIGFGVPQFGDAAAHVDETMRFAAGAEERGAASLWTADRLLAAVDPAVGYGGGDTVPVQFRATHDPLGLLTAAAAVTTRVQLGTSTLNAPWYPSALLARHALTLDRVSRGRLLLGLGTGWSPEEYDAVGVPMAERGARLDEALDVFDAWWNDAPVEYRGKVATVAPAHVDVKPHGIPVYLAGFAPRARRRIAERADGFLPVVTPSVRDLDAAVSVPWGELRAAAQDAGRGPDAIGAALRINLPPGSTAADAVSTLRRVRESTDIEHAFVDLMYVSADHDTALEWVGEILEAAA</sequence>
<name>A0ABS4VTP0_9PSEU</name>
<proteinExistence type="predicted"/>
<gene>
    <name evidence="6" type="ORF">JOF36_002847</name>
</gene>
<evidence type="ECO:0000256" key="3">
    <source>
        <dbReference type="ARBA" id="ARBA00023002"/>
    </source>
</evidence>
<dbReference type="EMBL" id="JAGINU010000001">
    <property type="protein sequence ID" value="MBP2367151.1"/>
    <property type="molecule type" value="Genomic_DNA"/>
</dbReference>
<protein>
    <submittedName>
        <fullName evidence="6">F420-dependent oxidoreductase</fullName>
    </submittedName>
</protein>
<dbReference type="InterPro" id="IPR011251">
    <property type="entry name" value="Luciferase-like_dom"/>
</dbReference>
<evidence type="ECO:0000313" key="7">
    <source>
        <dbReference type="Proteomes" id="UP001519295"/>
    </source>
</evidence>
<feature type="domain" description="Luciferase-like" evidence="5">
    <location>
        <begin position="11"/>
        <end position="264"/>
    </location>
</feature>
<evidence type="ECO:0000313" key="6">
    <source>
        <dbReference type="EMBL" id="MBP2367151.1"/>
    </source>
</evidence>
<dbReference type="InterPro" id="IPR019921">
    <property type="entry name" value="Lucif-like_OxRdtase_Rv2161c"/>
</dbReference>
<reference evidence="6 7" key="1">
    <citation type="submission" date="2021-03" db="EMBL/GenBank/DDBJ databases">
        <title>Sequencing the genomes of 1000 actinobacteria strains.</title>
        <authorList>
            <person name="Klenk H.-P."/>
        </authorList>
    </citation>
    <scope>NUCLEOTIDE SEQUENCE [LARGE SCALE GENOMIC DNA]</scope>
    <source>
        <strain evidence="6 7">DSM 45256</strain>
    </source>
</reference>
<dbReference type="PANTHER" id="PTHR42847">
    <property type="entry name" value="ALKANESULFONATE MONOOXYGENASE"/>
    <property type="match status" value="1"/>
</dbReference>
<keyword evidence="2" id="KW-0288">FMN</keyword>
<keyword evidence="1" id="KW-0285">Flavoprotein</keyword>
<evidence type="ECO:0000256" key="4">
    <source>
        <dbReference type="ARBA" id="ARBA00023033"/>
    </source>
</evidence>
<evidence type="ECO:0000256" key="2">
    <source>
        <dbReference type="ARBA" id="ARBA00022643"/>
    </source>
</evidence>
<comment type="caution">
    <text evidence="6">The sequence shown here is derived from an EMBL/GenBank/DDBJ whole genome shotgun (WGS) entry which is preliminary data.</text>
</comment>
<dbReference type="SUPFAM" id="SSF51679">
    <property type="entry name" value="Bacterial luciferase-like"/>
    <property type="match status" value="1"/>
</dbReference>
<evidence type="ECO:0000259" key="5">
    <source>
        <dbReference type="Pfam" id="PF00296"/>
    </source>
</evidence>
<keyword evidence="4" id="KW-0503">Monooxygenase</keyword>
<evidence type="ECO:0000256" key="1">
    <source>
        <dbReference type="ARBA" id="ARBA00022630"/>
    </source>
</evidence>